<dbReference type="EMBL" id="VUJW01000003">
    <property type="protein sequence ID" value="KAA1427661.1"/>
    <property type="molecule type" value="Genomic_DNA"/>
</dbReference>
<gene>
    <name evidence="2" type="ORF">F0U47_09470</name>
</gene>
<accession>A0A5B1M4H5</accession>
<dbReference type="PANTHER" id="PTHR37309:SF1">
    <property type="entry name" value="SLR0284 PROTEIN"/>
    <property type="match status" value="1"/>
</dbReference>
<feature type="transmembrane region" description="Helical" evidence="1">
    <location>
        <begin position="42"/>
        <end position="62"/>
    </location>
</feature>
<protein>
    <submittedName>
        <fullName evidence="2">Phage holin family protein</fullName>
    </submittedName>
</protein>
<feature type="transmembrane region" description="Helical" evidence="1">
    <location>
        <begin position="69"/>
        <end position="93"/>
    </location>
</feature>
<name>A0A5B1M4H5_9ACTN</name>
<dbReference type="Pfam" id="PF04020">
    <property type="entry name" value="Phage_holin_4_2"/>
    <property type="match status" value="1"/>
</dbReference>
<reference evidence="2 3" key="2">
    <citation type="submission" date="2019-09" db="EMBL/GenBank/DDBJ databases">
        <authorList>
            <person name="Jin C."/>
        </authorList>
    </citation>
    <scope>NUCLEOTIDE SEQUENCE [LARGE SCALE GENOMIC DNA]</scope>
    <source>
        <strain evidence="2 3">BN140041</strain>
    </source>
</reference>
<reference evidence="2 3" key="1">
    <citation type="submission" date="2019-09" db="EMBL/GenBank/DDBJ databases">
        <title>Nocardioides panacisoli sp. nov., isolated from the soil of a ginseng field.</title>
        <authorList>
            <person name="Cho C."/>
        </authorList>
    </citation>
    <scope>NUCLEOTIDE SEQUENCE [LARGE SCALE GENOMIC DNA]</scope>
    <source>
        <strain evidence="2 3">BN140041</strain>
    </source>
</reference>
<organism evidence="2 3">
    <name type="scientific">Nocardioides antri</name>
    <dbReference type="NCBI Taxonomy" id="2607659"/>
    <lineage>
        <taxon>Bacteria</taxon>
        <taxon>Bacillati</taxon>
        <taxon>Actinomycetota</taxon>
        <taxon>Actinomycetes</taxon>
        <taxon>Propionibacteriales</taxon>
        <taxon>Nocardioidaceae</taxon>
        <taxon>Nocardioides</taxon>
    </lineage>
</organism>
<comment type="caution">
    <text evidence="2">The sequence shown here is derived from an EMBL/GenBank/DDBJ whole genome shotgun (WGS) entry which is preliminary data.</text>
</comment>
<keyword evidence="1" id="KW-0472">Membrane</keyword>
<proteinExistence type="predicted"/>
<keyword evidence="1" id="KW-1133">Transmembrane helix</keyword>
<evidence type="ECO:0000313" key="3">
    <source>
        <dbReference type="Proteomes" id="UP000324351"/>
    </source>
</evidence>
<evidence type="ECO:0000256" key="1">
    <source>
        <dbReference type="SAM" id="Phobius"/>
    </source>
</evidence>
<dbReference type="PANTHER" id="PTHR37309">
    <property type="entry name" value="SLR0284 PROTEIN"/>
    <property type="match status" value="1"/>
</dbReference>
<keyword evidence="3" id="KW-1185">Reference proteome</keyword>
<keyword evidence="1" id="KW-0812">Transmembrane</keyword>
<dbReference type="Proteomes" id="UP000324351">
    <property type="component" value="Unassembled WGS sequence"/>
</dbReference>
<sequence>MLAFLARWAITAVALALAAQVMDGIWFSGARSGQAEIEDKLLPLLGVALISCLVTAFVKPVLTLLSIPLILLTLGLFLLVLNALLLMLTAWLADLVDVGFHVDGFWPAVGGAIIIGVTTWILDAIVGVEDKDD</sequence>
<dbReference type="AlphaFoldDB" id="A0A5B1M4H5"/>
<evidence type="ECO:0000313" key="2">
    <source>
        <dbReference type="EMBL" id="KAA1427661.1"/>
    </source>
</evidence>
<dbReference type="InterPro" id="IPR007165">
    <property type="entry name" value="Phage_holin_4_2"/>
</dbReference>
<feature type="transmembrane region" description="Helical" evidence="1">
    <location>
        <begin position="105"/>
        <end position="128"/>
    </location>
</feature>
<dbReference type="RefSeq" id="WP_149750025.1">
    <property type="nucleotide sequence ID" value="NZ_VUJW01000003.1"/>
</dbReference>